<reference evidence="1 2" key="1">
    <citation type="submission" date="2017-02" db="EMBL/GenBank/DDBJ databases">
        <title>Clonality and virulence of isolates of VRE in Hematopoietic Stem Cell Transplanted (HSCT) patients.</title>
        <authorList>
            <person name="Marchi A.P."/>
            <person name="Martins R.C."/>
            <person name="Marie S.K."/>
            <person name="Levin A.S."/>
            <person name="Costa S.F."/>
        </authorList>
    </citation>
    <scope>NUCLEOTIDE SEQUENCE [LARGE SCALE GENOMIC DNA]</scope>
    <source>
        <strain evidence="1 2">LIM1759</strain>
    </source>
</reference>
<dbReference type="Proteomes" id="UP000191171">
    <property type="component" value="Unassembled WGS sequence"/>
</dbReference>
<evidence type="ECO:0000313" key="1">
    <source>
        <dbReference type="EMBL" id="OOL78096.1"/>
    </source>
</evidence>
<dbReference type="EMBL" id="MVGJ01000402">
    <property type="protein sequence ID" value="OOL78096.1"/>
    <property type="molecule type" value="Genomic_DNA"/>
</dbReference>
<organism evidence="1 2">
    <name type="scientific">Enterococcus faecium</name>
    <name type="common">Streptococcus faecium</name>
    <dbReference type="NCBI Taxonomy" id="1352"/>
    <lineage>
        <taxon>Bacteria</taxon>
        <taxon>Bacillati</taxon>
        <taxon>Bacillota</taxon>
        <taxon>Bacilli</taxon>
        <taxon>Lactobacillales</taxon>
        <taxon>Enterococcaceae</taxon>
        <taxon>Enterococcus</taxon>
    </lineage>
</organism>
<sequence length="76" mass="8887">TENYQENVTELLEEFRSLNKTAPIYILGIYNPFYLNFPEITDMQTIVNNWNKGTETVTKKCRTATLSQSMICFIKD</sequence>
<feature type="non-terminal residue" evidence="1">
    <location>
        <position position="1"/>
    </location>
</feature>
<name>A0A1S8KEK5_ENTFC</name>
<comment type="caution">
    <text evidence="1">The sequence shown here is derived from an EMBL/GenBank/DDBJ whole genome shotgun (WGS) entry which is preliminary data.</text>
</comment>
<gene>
    <name evidence="1" type="ORF">B1P95_17210</name>
</gene>
<dbReference type="AlphaFoldDB" id="A0A1S8KEK5"/>
<protein>
    <submittedName>
        <fullName evidence="1">GDSL family lipase</fullName>
    </submittedName>
</protein>
<evidence type="ECO:0000313" key="2">
    <source>
        <dbReference type="Proteomes" id="UP000191171"/>
    </source>
</evidence>
<proteinExistence type="predicted"/>
<accession>A0A1S8KEK5</accession>